<comment type="caution">
    <text evidence="1">The sequence shown here is derived from an EMBL/GenBank/DDBJ whole genome shotgun (WGS) entry which is preliminary data.</text>
</comment>
<dbReference type="EMBL" id="SOYY01000025">
    <property type="protein sequence ID" value="KAA0702196.1"/>
    <property type="molecule type" value="Genomic_DNA"/>
</dbReference>
<evidence type="ECO:0000313" key="2">
    <source>
        <dbReference type="Proteomes" id="UP000324632"/>
    </source>
</evidence>
<evidence type="ECO:0000313" key="1">
    <source>
        <dbReference type="EMBL" id="KAA0702196.1"/>
    </source>
</evidence>
<gene>
    <name evidence="1" type="ORF">E1301_Tti011031</name>
</gene>
<proteinExistence type="predicted"/>
<reference evidence="1 2" key="1">
    <citation type="journal article" date="2019" name="Mol. Ecol. Resour.">
        <title>Chromosome-level genome assembly of Triplophysa tibetana, a fish adapted to the harsh high-altitude environment of the Tibetan Plateau.</title>
        <authorList>
            <person name="Yang X."/>
            <person name="Liu H."/>
            <person name="Ma Z."/>
            <person name="Zou Y."/>
            <person name="Zou M."/>
            <person name="Mao Y."/>
            <person name="Li X."/>
            <person name="Wang H."/>
            <person name="Chen T."/>
            <person name="Wang W."/>
            <person name="Yang R."/>
        </authorList>
    </citation>
    <scope>NUCLEOTIDE SEQUENCE [LARGE SCALE GENOMIC DNA]</scope>
    <source>
        <strain evidence="1">TTIB1903HZAU</strain>
        <tissue evidence="1">Muscle</tissue>
    </source>
</reference>
<organism evidence="1 2">
    <name type="scientific">Triplophysa tibetana</name>
    <dbReference type="NCBI Taxonomy" id="1572043"/>
    <lineage>
        <taxon>Eukaryota</taxon>
        <taxon>Metazoa</taxon>
        <taxon>Chordata</taxon>
        <taxon>Craniata</taxon>
        <taxon>Vertebrata</taxon>
        <taxon>Euteleostomi</taxon>
        <taxon>Actinopterygii</taxon>
        <taxon>Neopterygii</taxon>
        <taxon>Teleostei</taxon>
        <taxon>Ostariophysi</taxon>
        <taxon>Cypriniformes</taxon>
        <taxon>Nemacheilidae</taxon>
        <taxon>Triplophysa</taxon>
    </lineage>
</organism>
<protein>
    <submittedName>
        <fullName evidence="1">Uncharacterized protein</fullName>
    </submittedName>
</protein>
<dbReference type="AlphaFoldDB" id="A0A5A9MYW4"/>
<name>A0A5A9MYW4_9TELE</name>
<dbReference type="Proteomes" id="UP000324632">
    <property type="component" value="Chromosome 25"/>
</dbReference>
<sequence>MASTPSASALSAVLRCQGTILARKRANKTRPAASVYGLGMKSSDRSYFRALLGYLCHWEKLEIPGLFSVSTRCSRQSAKRSPEAKDQLFKNSPLSKNCSIAKLNSDCNFVAFQSEWFSILSRGKLVLRVGDKHLRKTISECPRTFCVYIVCAPKCTSNHNETDSLFPLDLLSLLKNRLLCLTAAVSDTVRMRLGIDWTNQIDPDVSCGVIKALTQNLKAL</sequence>
<accession>A0A5A9MYW4</accession>
<keyword evidence="2" id="KW-1185">Reference proteome</keyword>